<feature type="compositionally biased region" description="Polar residues" evidence="1">
    <location>
        <begin position="596"/>
        <end position="618"/>
    </location>
</feature>
<dbReference type="GO" id="GO:0005777">
    <property type="term" value="C:peroxisome"/>
    <property type="evidence" value="ECO:0007669"/>
    <property type="project" value="InterPro"/>
</dbReference>
<feature type="region of interest" description="Disordered" evidence="1">
    <location>
        <begin position="596"/>
        <end position="707"/>
    </location>
</feature>
<feature type="domain" description="NYN" evidence="2">
    <location>
        <begin position="10"/>
        <end position="125"/>
    </location>
</feature>
<dbReference type="GO" id="GO:0010468">
    <property type="term" value="P:regulation of gene expression"/>
    <property type="evidence" value="ECO:0007669"/>
    <property type="project" value="InterPro"/>
</dbReference>
<feature type="region of interest" description="Disordered" evidence="1">
    <location>
        <begin position="178"/>
        <end position="200"/>
    </location>
</feature>
<dbReference type="AlphaFoldDB" id="A0A4Y7TPN8"/>
<dbReference type="InterPro" id="IPR021139">
    <property type="entry name" value="NYN"/>
</dbReference>
<feature type="compositionally biased region" description="Polar residues" evidence="1">
    <location>
        <begin position="250"/>
        <end position="259"/>
    </location>
</feature>
<feature type="region of interest" description="Disordered" evidence="1">
    <location>
        <begin position="335"/>
        <end position="362"/>
    </location>
</feature>
<dbReference type="PANTHER" id="PTHR14379:SF3">
    <property type="entry name" value="MEIOSIS REGULATOR AND MRNA STABILITY FACTOR 1"/>
    <property type="match status" value="1"/>
</dbReference>
<organism evidence="3 4">
    <name type="scientific">Coprinellus micaceus</name>
    <name type="common">Glistening ink-cap mushroom</name>
    <name type="synonym">Coprinus micaceus</name>
    <dbReference type="NCBI Taxonomy" id="71717"/>
    <lineage>
        <taxon>Eukaryota</taxon>
        <taxon>Fungi</taxon>
        <taxon>Dikarya</taxon>
        <taxon>Basidiomycota</taxon>
        <taxon>Agaricomycotina</taxon>
        <taxon>Agaricomycetes</taxon>
        <taxon>Agaricomycetidae</taxon>
        <taxon>Agaricales</taxon>
        <taxon>Agaricineae</taxon>
        <taxon>Psathyrellaceae</taxon>
        <taxon>Coprinellus</taxon>
    </lineage>
</organism>
<accession>A0A4Y7TPN8</accession>
<sequence>MSLSQKDIHVDIFWDFGSCPAPINVSGHIVANKIRSLALRLGTIKSFKAYLAVSDHSALSSTGRALALQSEIQSSGRVIDSCTWKKRCCGQDAHCVIMLISGDASFAYALSILRMRNYRNLVLLGPRLEQENASFASQAALCLNWDVEVVDGISPLSAPRRAAEDTRAAGFEQEVKIAGETGGTVPASPPHGVIGDRRPSSFQSVQHTMPLKAFAAPTSSEPVAPHPMSENDSGPAGPGPNAHIAGSEPRASSSPTTNLEEAGTWDDPVWPTRQGSDESLGASTNPSSIKNISSLPPEEEEPSVKTSQAGSISYAEMAKSTDGYFGTSWQWSPGESAGVSSSDDWQTASSKPKNADMTSPTPNFKPLIKVLKECRASGSPKPLWGVVAFEILKKDPNIYEKSGVQKFIQYSELAVAKKIVQGWTTSRQTLQCSGIWVRNIEGSPSTPSKRVSNSGSCPAANGTNPSGFDIVDRIRTLALRFGVIKSFKGYMPNTDLHPIWGASKLRSQLQSSGVSLTDVPGRRDVSDKMVIVDMLGYALDRSPNETVLILITAEPSFSYSLAFLRMRNYRVVLLAPESESTLSLISQTPSCFNWVNQTQPAGPSNDTQSHATPTQSSAGLPEVGKASLQGNQQSPSHFQQSHADDQEEDPVDMAQANIQAATHDRTAEQSPPWYGVSNLPPSPFDENGQHSNAAREAGAISPSGPSTSSDVPAYLFTLVDVLRCFRKNGVLRPLRTTVALEIVRRDKFAYKNAGCATFAQFTSMAEALGFITLGGWTGTAWIALRDPYI</sequence>
<dbReference type="OrthoDB" id="549353at2759"/>
<dbReference type="Proteomes" id="UP000298030">
    <property type="component" value="Unassembled WGS sequence"/>
</dbReference>
<evidence type="ECO:0000259" key="2">
    <source>
        <dbReference type="Pfam" id="PF01936"/>
    </source>
</evidence>
<reference evidence="3 4" key="1">
    <citation type="journal article" date="2019" name="Nat. Ecol. Evol.">
        <title>Megaphylogeny resolves global patterns of mushroom evolution.</title>
        <authorList>
            <person name="Varga T."/>
            <person name="Krizsan K."/>
            <person name="Foldi C."/>
            <person name="Dima B."/>
            <person name="Sanchez-Garcia M."/>
            <person name="Sanchez-Ramirez S."/>
            <person name="Szollosi G.J."/>
            <person name="Szarkandi J.G."/>
            <person name="Papp V."/>
            <person name="Albert L."/>
            <person name="Andreopoulos W."/>
            <person name="Angelini C."/>
            <person name="Antonin V."/>
            <person name="Barry K.W."/>
            <person name="Bougher N.L."/>
            <person name="Buchanan P."/>
            <person name="Buyck B."/>
            <person name="Bense V."/>
            <person name="Catcheside P."/>
            <person name="Chovatia M."/>
            <person name="Cooper J."/>
            <person name="Damon W."/>
            <person name="Desjardin D."/>
            <person name="Finy P."/>
            <person name="Geml J."/>
            <person name="Haridas S."/>
            <person name="Hughes K."/>
            <person name="Justo A."/>
            <person name="Karasinski D."/>
            <person name="Kautmanova I."/>
            <person name="Kiss B."/>
            <person name="Kocsube S."/>
            <person name="Kotiranta H."/>
            <person name="LaButti K.M."/>
            <person name="Lechner B.E."/>
            <person name="Liimatainen K."/>
            <person name="Lipzen A."/>
            <person name="Lukacs Z."/>
            <person name="Mihaltcheva S."/>
            <person name="Morgado L.N."/>
            <person name="Niskanen T."/>
            <person name="Noordeloos M.E."/>
            <person name="Ohm R.A."/>
            <person name="Ortiz-Santana B."/>
            <person name="Ovrebo C."/>
            <person name="Racz N."/>
            <person name="Riley R."/>
            <person name="Savchenko A."/>
            <person name="Shiryaev A."/>
            <person name="Soop K."/>
            <person name="Spirin V."/>
            <person name="Szebenyi C."/>
            <person name="Tomsovsky M."/>
            <person name="Tulloss R.E."/>
            <person name="Uehling J."/>
            <person name="Grigoriev I.V."/>
            <person name="Vagvolgyi C."/>
            <person name="Papp T."/>
            <person name="Martin F.M."/>
            <person name="Miettinen O."/>
            <person name="Hibbett D.S."/>
            <person name="Nagy L.G."/>
        </authorList>
    </citation>
    <scope>NUCLEOTIDE SEQUENCE [LARGE SCALE GENOMIC DNA]</scope>
    <source>
        <strain evidence="3 4">FP101781</strain>
    </source>
</reference>
<feature type="compositionally biased region" description="Polar residues" evidence="1">
    <location>
        <begin position="628"/>
        <end position="641"/>
    </location>
</feature>
<dbReference type="EMBL" id="QPFP01000006">
    <property type="protein sequence ID" value="TEB36147.1"/>
    <property type="molecule type" value="Genomic_DNA"/>
</dbReference>
<evidence type="ECO:0000256" key="1">
    <source>
        <dbReference type="SAM" id="MobiDB-lite"/>
    </source>
</evidence>
<dbReference type="STRING" id="71717.A0A4Y7TPN8"/>
<feature type="compositionally biased region" description="Polar residues" evidence="1">
    <location>
        <begin position="281"/>
        <end position="294"/>
    </location>
</feature>
<proteinExistence type="predicted"/>
<keyword evidence="4" id="KW-1185">Reference proteome</keyword>
<dbReference type="CDD" id="cd10910">
    <property type="entry name" value="PIN_limkain_b1_N_like"/>
    <property type="match status" value="2"/>
</dbReference>
<protein>
    <recommendedName>
        <fullName evidence="2">NYN domain-containing protein</fullName>
    </recommendedName>
</protein>
<dbReference type="GO" id="GO:0004540">
    <property type="term" value="F:RNA nuclease activity"/>
    <property type="evidence" value="ECO:0007669"/>
    <property type="project" value="InterPro"/>
</dbReference>
<gene>
    <name evidence="3" type="ORF">FA13DRAFT_1706418</name>
</gene>
<dbReference type="GO" id="GO:1905762">
    <property type="term" value="F:CCR4-NOT complex binding"/>
    <property type="evidence" value="ECO:0007669"/>
    <property type="project" value="TreeGrafter"/>
</dbReference>
<evidence type="ECO:0000313" key="3">
    <source>
        <dbReference type="EMBL" id="TEB36147.1"/>
    </source>
</evidence>
<name>A0A4Y7TPN8_COPMI</name>
<dbReference type="InterPro" id="IPR024768">
    <property type="entry name" value="Marf1"/>
</dbReference>
<feature type="domain" description="NYN" evidence="2">
    <location>
        <begin position="471"/>
        <end position="587"/>
    </location>
</feature>
<comment type="caution">
    <text evidence="3">The sequence shown here is derived from an EMBL/GenBank/DDBJ whole genome shotgun (WGS) entry which is preliminary data.</text>
</comment>
<feature type="region of interest" description="Disordered" evidence="1">
    <location>
        <begin position="216"/>
        <end position="310"/>
    </location>
</feature>
<dbReference type="PANTHER" id="PTHR14379">
    <property type="entry name" value="LIMKAIN B LKAP"/>
    <property type="match status" value="1"/>
</dbReference>
<evidence type="ECO:0000313" key="4">
    <source>
        <dbReference type="Proteomes" id="UP000298030"/>
    </source>
</evidence>
<dbReference type="Pfam" id="PF01936">
    <property type="entry name" value="NYN"/>
    <property type="match status" value="2"/>
</dbReference>